<dbReference type="SUPFAM" id="SSF51735">
    <property type="entry name" value="NAD(P)-binding Rossmann-fold domains"/>
    <property type="match status" value="1"/>
</dbReference>
<reference evidence="4" key="2">
    <citation type="journal article" date="2014" name="ISME J.">
        <title>Microbial stratification in low pH oxic and suboxic macroscopic growths along an acid mine drainage.</title>
        <authorList>
            <person name="Mendez-Garcia C."/>
            <person name="Mesa V."/>
            <person name="Sprenger R.R."/>
            <person name="Richter M."/>
            <person name="Diez M.S."/>
            <person name="Solano J."/>
            <person name="Bargiela R."/>
            <person name="Golyshina O.V."/>
            <person name="Manteca A."/>
            <person name="Ramos J.L."/>
            <person name="Gallego J.R."/>
            <person name="Llorente I."/>
            <person name="Martins Dos Santos V.A."/>
            <person name="Jensen O.N."/>
            <person name="Pelaez A.I."/>
            <person name="Sanchez J."/>
            <person name="Ferrer M."/>
        </authorList>
    </citation>
    <scope>NUCLEOTIDE SEQUENCE</scope>
</reference>
<dbReference type="PANTHER" id="PTHR48075">
    <property type="entry name" value="3-HYDROXYACYL-COA DEHYDROGENASE FAMILY PROTEIN"/>
    <property type="match status" value="1"/>
</dbReference>
<dbReference type="Gene3D" id="1.10.1040.50">
    <property type="match status" value="1"/>
</dbReference>
<dbReference type="InterPro" id="IPR022694">
    <property type="entry name" value="3-OHacyl-CoA_DH"/>
</dbReference>
<dbReference type="EMBL" id="AUZX01016236">
    <property type="protein sequence ID" value="EQD26202.1"/>
    <property type="molecule type" value="Genomic_DNA"/>
</dbReference>
<dbReference type="PANTHER" id="PTHR48075:SF5">
    <property type="entry name" value="3-HYDROXYBUTYRYL-COA DEHYDROGENASE"/>
    <property type="match status" value="1"/>
</dbReference>
<dbReference type="GO" id="GO:0006631">
    <property type="term" value="P:fatty acid metabolic process"/>
    <property type="evidence" value="ECO:0007669"/>
    <property type="project" value="InterPro"/>
</dbReference>
<feature type="domain" description="3-hydroxyacyl-CoA dehydrogenase C-terminal" evidence="2">
    <location>
        <begin position="188"/>
        <end position="282"/>
    </location>
</feature>
<organism evidence="4">
    <name type="scientific">mine drainage metagenome</name>
    <dbReference type="NCBI Taxonomy" id="410659"/>
    <lineage>
        <taxon>unclassified sequences</taxon>
        <taxon>metagenomes</taxon>
        <taxon>ecological metagenomes</taxon>
    </lineage>
</organism>
<reference evidence="4" key="1">
    <citation type="submission" date="2013-08" db="EMBL/GenBank/DDBJ databases">
        <authorList>
            <person name="Mendez C."/>
            <person name="Richter M."/>
            <person name="Ferrer M."/>
            <person name="Sanchez J."/>
        </authorList>
    </citation>
    <scope>NUCLEOTIDE SEQUENCE</scope>
</reference>
<gene>
    <name evidence="4" type="ORF">B1A_21959</name>
</gene>
<feature type="non-terminal residue" evidence="4">
    <location>
        <position position="325"/>
    </location>
</feature>
<dbReference type="PIRSF" id="PIRSF000105">
    <property type="entry name" value="HCDH"/>
    <property type="match status" value="1"/>
</dbReference>
<evidence type="ECO:0000259" key="3">
    <source>
        <dbReference type="Pfam" id="PF02737"/>
    </source>
</evidence>
<name>T0Y2G8_9ZZZZ</name>
<dbReference type="InterPro" id="IPR006176">
    <property type="entry name" value="3-OHacyl-CoA_DH_NAD-bd"/>
</dbReference>
<dbReference type="AlphaFoldDB" id="T0Y2G8"/>
<dbReference type="InterPro" id="IPR006108">
    <property type="entry name" value="3HC_DH_C"/>
</dbReference>
<dbReference type="SUPFAM" id="SSF48179">
    <property type="entry name" value="6-phosphogluconate dehydrogenase C-terminal domain-like"/>
    <property type="match status" value="1"/>
</dbReference>
<proteinExistence type="predicted"/>
<dbReference type="FunFam" id="3.40.50.720:FF:000009">
    <property type="entry name" value="Fatty oxidation complex, alpha subunit"/>
    <property type="match status" value="1"/>
</dbReference>
<dbReference type="Pfam" id="PF02737">
    <property type="entry name" value="3HCDH_N"/>
    <property type="match status" value="1"/>
</dbReference>
<dbReference type="GO" id="GO:0016616">
    <property type="term" value="F:oxidoreductase activity, acting on the CH-OH group of donors, NAD or NADP as acceptor"/>
    <property type="evidence" value="ECO:0007669"/>
    <property type="project" value="InterPro"/>
</dbReference>
<dbReference type="Gene3D" id="3.40.50.720">
    <property type="entry name" value="NAD(P)-binding Rossmann-like Domain"/>
    <property type="match status" value="1"/>
</dbReference>
<evidence type="ECO:0000259" key="2">
    <source>
        <dbReference type="Pfam" id="PF00725"/>
    </source>
</evidence>
<accession>T0Y2G8</accession>
<dbReference type="Pfam" id="PF00725">
    <property type="entry name" value="3HCDH"/>
    <property type="match status" value="1"/>
</dbReference>
<dbReference type="InterPro" id="IPR036291">
    <property type="entry name" value="NAD(P)-bd_dom_sf"/>
</dbReference>
<evidence type="ECO:0000256" key="1">
    <source>
        <dbReference type="ARBA" id="ARBA00023002"/>
    </source>
</evidence>
<sequence length="325" mass="35559">MDIRKVTVIGAGIMGSGIAQVIAAAGINVVIEDAYSEALDKSEKTIVDSLSRLVKSGKISASDSENIRSRVGFSSDLGEAVSDSDIIIEAVPEIPDLKRKIFADVEKVAKPDSVLATNTSNIRISEIAKDLKNPERLVGMHFFNPPVIMKLVEVIKGEHTNDEAFETIYNLVKKIGKTPIKVLKDTAGFVVNRISAPESLFFCMLLQTGVDSPEAVDTFAKSQALPMGPYELMDYVGIDTVVHSLEYYSKTLSGDYGKCTYYGKMIKENKLGLKTGEGFYKWENKKAIIPKTEPSEKVELMDILSLEVNEAVKLIEDGVATPEDI</sequence>
<comment type="caution">
    <text evidence="4">The sequence shown here is derived from an EMBL/GenBank/DDBJ whole genome shotgun (WGS) entry which is preliminary data.</text>
</comment>
<dbReference type="GO" id="GO:0070403">
    <property type="term" value="F:NAD+ binding"/>
    <property type="evidence" value="ECO:0007669"/>
    <property type="project" value="InterPro"/>
</dbReference>
<dbReference type="InterPro" id="IPR008927">
    <property type="entry name" value="6-PGluconate_DH-like_C_sf"/>
</dbReference>
<evidence type="ECO:0000313" key="4">
    <source>
        <dbReference type="EMBL" id="EQD26202.1"/>
    </source>
</evidence>
<protein>
    <submittedName>
        <fullName evidence="4">3-hydroxybutyryl-CoA dehydrogenase</fullName>
    </submittedName>
</protein>
<feature type="domain" description="3-hydroxyacyl-CoA dehydrogenase NAD binding" evidence="3">
    <location>
        <begin position="5"/>
        <end position="185"/>
    </location>
</feature>
<keyword evidence="1" id="KW-0560">Oxidoreductase</keyword>